<dbReference type="STRING" id="39492.ERS852540_02389"/>
<name>A0A174ZWT6_9FIRM</name>
<dbReference type="PANTHER" id="PTHR43075">
    <property type="entry name" value="FORMATE LYASE ACTIVATING ENZYME, PUTATIVE (AFU_ORTHOLOGUE AFUA_2G15630)-RELATED"/>
    <property type="match status" value="1"/>
</dbReference>
<dbReference type="SFLD" id="SFLDG01099">
    <property type="entry name" value="Uncharacterised_Radical_SAM_Su"/>
    <property type="match status" value="1"/>
</dbReference>
<evidence type="ECO:0000313" key="7">
    <source>
        <dbReference type="EMBL" id="CUQ91734.1"/>
    </source>
</evidence>
<dbReference type="GO" id="GO:0051536">
    <property type="term" value="F:iron-sulfur cluster binding"/>
    <property type="evidence" value="ECO:0007669"/>
    <property type="project" value="UniProtKB-KW"/>
</dbReference>
<evidence type="ECO:0000256" key="1">
    <source>
        <dbReference type="ARBA" id="ARBA00022691"/>
    </source>
</evidence>
<keyword evidence="3 5" id="KW-0408">Iron</keyword>
<dbReference type="Gene3D" id="3.20.20.70">
    <property type="entry name" value="Aldolase class I"/>
    <property type="match status" value="1"/>
</dbReference>
<dbReference type="SFLD" id="SFLDS00029">
    <property type="entry name" value="Radical_SAM"/>
    <property type="match status" value="1"/>
</dbReference>
<dbReference type="InterPro" id="IPR040085">
    <property type="entry name" value="MJ0674-like"/>
</dbReference>
<keyword evidence="2 5" id="KW-0479">Metal-binding</keyword>
<comment type="cofactor">
    <cofactor evidence="5">
        <name>[4Fe-4S] cluster</name>
        <dbReference type="ChEBI" id="CHEBI:49883"/>
    </cofactor>
    <text evidence="5">Binds 1 [4Fe-4S] cluster. The cluster is coordinated with 3 cysteines and an exchangeable S-adenosyl-L-methionine.</text>
</comment>
<evidence type="ECO:0000256" key="2">
    <source>
        <dbReference type="ARBA" id="ARBA00022723"/>
    </source>
</evidence>
<protein>
    <submittedName>
        <fullName evidence="7">Anaerobic ribonucleoside-triphosphate reductase activating protein</fullName>
    </submittedName>
</protein>
<gene>
    <name evidence="7" type="ORF">ERS852540_02389</name>
</gene>
<dbReference type="PIRSF" id="PIRSF004869">
    <property type="entry name" value="PflX_prd"/>
    <property type="match status" value="1"/>
</dbReference>
<dbReference type="OrthoDB" id="9781783at2"/>
<organism evidence="7 8">
    <name type="scientific">[Eubacterium] siraeum</name>
    <dbReference type="NCBI Taxonomy" id="39492"/>
    <lineage>
        <taxon>Bacteria</taxon>
        <taxon>Bacillati</taxon>
        <taxon>Bacillota</taxon>
        <taxon>Clostridia</taxon>
        <taxon>Eubacteriales</taxon>
        <taxon>Oscillospiraceae</taxon>
        <taxon>Oscillospiraceae incertae sedis</taxon>
    </lineage>
</organism>
<accession>A0A174ZWT6</accession>
<dbReference type="InterPro" id="IPR007197">
    <property type="entry name" value="rSAM"/>
</dbReference>
<dbReference type="EMBL" id="CZBY01000026">
    <property type="protein sequence ID" value="CUQ91734.1"/>
    <property type="molecule type" value="Genomic_DNA"/>
</dbReference>
<evidence type="ECO:0000256" key="4">
    <source>
        <dbReference type="ARBA" id="ARBA00023014"/>
    </source>
</evidence>
<dbReference type="PANTHER" id="PTHR43075:SF1">
    <property type="entry name" value="FORMATE LYASE ACTIVATING ENZYME, PUTATIVE (AFU_ORTHOLOGUE AFUA_2G15630)-RELATED"/>
    <property type="match status" value="1"/>
</dbReference>
<dbReference type="GO" id="GO:0003824">
    <property type="term" value="F:catalytic activity"/>
    <property type="evidence" value="ECO:0007669"/>
    <property type="project" value="InterPro"/>
</dbReference>
<proteinExistence type="predicted"/>
<evidence type="ECO:0000259" key="6">
    <source>
        <dbReference type="Pfam" id="PF04055"/>
    </source>
</evidence>
<dbReference type="CDD" id="cd01335">
    <property type="entry name" value="Radical_SAM"/>
    <property type="match status" value="1"/>
</dbReference>
<dbReference type="GO" id="GO:0046872">
    <property type="term" value="F:metal ion binding"/>
    <property type="evidence" value="ECO:0007669"/>
    <property type="project" value="UniProtKB-KW"/>
</dbReference>
<sequence>MPLCTLCPRNCRIDRSKTTGACSVKGLKTAKASLHFGEEPCISGTDGRGAGTIFFSGCSLKCIFCQNMPISRDGYGKEITPERLGKIMLELQEKGAHNIDLVTPTHYADIIADVLKSIKSRLHIPVVYNCGGYEKVETLKMLDGLIDIYLPDFKYASPDLAREYSSAPDYPSVAVKAIAEMYRQTGKVRFDENGMMKKGVLVRHLVLPGCRHDSMKVLDMLKAAVPVSDIRISLMRQYTPCGKALEIKNLSRKLTTFEYNSVTDYAAQLGFDGYTQDKESATFEYTPEWDFEGI</sequence>
<feature type="binding site" evidence="5">
    <location>
        <position position="65"/>
    </location>
    <ligand>
        <name>[4Fe-4S] cluster</name>
        <dbReference type="ChEBI" id="CHEBI:49883"/>
        <note>4Fe-4S-S-AdoMet</note>
    </ligand>
</feature>
<evidence type="ECO:0000256" key="5">
    <source>
        <dbReference type="PIRSR" id="PIRSR004869-50"/>
    </source>
</evidence>
<dbReference type="SUPFAM" id="SSF102114">
    <property type="entry name" value="Radical SAM enzymes"/>
    <property type="match status" value="1"/>
</dbReference>
<dbReference type="AlphaFoldDB" id="A0A174ZWT6"/>
<feature type="domain" description="Radical SAM core" evidence="6">
    <location>
        <begin position="53"/>
        <end position="181"/>
    </location>
</feature>
<dbReference type="InterPro" id="IPR058240">
    <property type="entry name" value="rSAM_sf"/>
</dbReference>
<evidence type="ECO:0000313" key="8">
    <source>
        <dbReference type="Proteomes" id="UP000095662"/>
    </source>
</evidence>
<keyword evidence="4 5" id="KW-0411">Iron-sulfur</keyword>
<dbReference type="InterPro" id="IPR013785">
    <property type="entry name" value="Aldolase_TIM"/>
</dbReference>
<dbReference type="Pfam" id="PF04055">
    <property type="entry name" value="Radical_SAM"/>
    <property type="match status" value="1"/>
</dbReference>
<evidence type="ECO:0000256" key="3">
    <source>
        <dbReference type="ARBA" id="ARBA00023004"/>
    </source>
</evidence>
<feature type="binding site" evidence="5">
    <location>
        <position position="58"/>
    </location>
    <ligand>
        <name>[4Fe-4S] cluster</name>
        <dbReference type="ChEBI" id="CHEBI:49883"/>
        <note>4Fe-4S-S-AdoMet</note>
    </ligand>
</feature>
<feature type="binding site" evidence="5">
    <location>
        <position position="62"/>
    </location>
    <ligand>
        <name>[4Fe-4S] cluster</name>
        <dbReference type="ChEBI" id="CHEBI:49883"/>
        <note>4Fe-4S-S-AdoMet</note>
    </ligand>
</feature>
<dbReference type="InterPro" id="IPR016431">
    <property type="entry name" value="Pyrv-formate_lyase-activ_prd"/>
</dbReference>
<keyword evidence="1 5" id="KW-0949">S-adenosyl-L-methionine</keyword>
<dbReference type="Proteomes" id="UP000095662">
    <property type="component" value="Unassembled WGS sequence"/>
</dbReference>
<reference evidence="7 8" key="1">
    <citation type="submission" date="2015-09" db="EMBL/GenBank/DDBJ databases">
        <authorList>
            <consortium name="Pathogen Informatics"/>
        </authorList>
    </citation>
    <scope>NUCLEOTIDE SEQUENCE [LARGE SCALE GENOMIC DNA]</scope>
    <source>
        <strain evidence="7 8">2789STDY5834928</strain>
    </source>
</reference>